<evidence type="ECO:0000313" key="1">
    <source>
        <dbReference type="EMBL" id="APG30465.1"/>
    </source>
</evidence>
<gene>
    <name evidence="1" type="ORF">GbCGDNIH3_8110</name>
</gene>
<sequence length="64" mass="6757">MIVAGSVPSGPHYTDIATRIPEATQGRGGLDLSSTMPIAMTVQPSVAIEGHMLGTAMNRKHFFC</sequence>
<evidence type="ECO:0000313" key="2">
    <source>
        <dbReference type="Proteomes" id="UP000019438"/>
    </source>
</evidence>
<dbReference type="Proteomes" id="UP000019438">
    <property type="component" value="Chromosome"/>
</dbReference>
<accession>A0AAN1AP29</accession>
<dbReference type="EMBL" id="CP003181">
    <property type="protein sequence ID" value="APG30465.1"/>
    <property type="molecule type" value="Genomic_DNA"/>
</dbReference>
<protein>
    <submittedName>
        <fullName evidence="1">Uncharacterized protein</fullName>
    </submittedName>
</protein>
<dbReference type="KEGG" id="gbc:GbCGDNIH3_8110"/>
<reference evidence="2" key="1">
    <citation type="submission" date="2012-06" db="EMBL/GenBank/DDBJ databases">
        <title>Genome analysis of multiple Granulibacter bethesdensis isolates demonstrates substantial genome diversity.</title>
        <authorList>
            <person name="Greenberg D.E."/>
            <person name="Porcella S.F."/>
            <person name="Zarember K."/>
            <person name="Zelazny A.M."/>
            <person name="Bruno D."/>
            <person name="Martens C."/>
            <person name="Barbian K.D."/>
            <person name="Jaske E."/>
            <person name="Holland S.M."/>
        </authorList>
    </citation>
    <scope>NUCLEOTIDE SEQUENCE [LARGE SCALE GENOMIC DNA]</scope>
    <source>
        <strain evidence="2">CGDNIH3</strain>
    </source>
</reference>
<proteinExistence type="predicted"/>
<organism evidence="1 2">
    <name type="scientific">Granulibacter bethesdensis</name>
    <dbReference type="NCBI Taxonomy" id="364410"/>
    <lineage>
        <taxon>Bacteria</taxon>
        <taxon>Pseudomonadati</taxon>
        <taxon>Pseudomonadota</taxon>
        <taxon>Alphaproteobacteria</taxon>
        <taxon>Acetobacterales</taxon>
        <taxon>Acetobacteraceae</taxon>
        <taxon>Granulibacter</taxon>
    </lineage>
</organism>
<dbReference type="AlphaFoldDB" id="A0AAN1AP29"/>
<name>A0AAN1AP29_9PROT</name>